<evidence type="ECO:0000313" key="8">
    <source>
        <dbReference type="Proteomes" id="UP000734854"/>
    </source>
</evidence>
<reference evidence="7 8" key="1">
    <citation type="submission" date="2020-08" db="EMBL/GenBank/DDBJ databases">
        <title>Plant Genome Project.</title>
        <authorList>
            <person name="Zhang R.-G."/>
        </authorList>
    </citation>
    <scope>NUCLEOTIDE SEQUENCE [LARGE SCALE GENOMIC DNA]</scope>
    <source>
        <tissue evidence="7">Rhizome</tissue>
    </source>
</reference>
<comment type="caution">
    <text evidence="7">The sequence shown here is derived from an EMBL/GenBank/DDBJ whole genome shotgun (WGS) entry which is preliminary data.</text>
</comment>
<keyword evidence="4" id="KW-0732">Signal</keyword>
<dbReference type="GO" id="GO:0016020">
    <property type="term" value="C:membrane"/>
    <property type="evidence" value="ECO:0007669"/>
    <property type="project" value="InterPro"/>
</dbReference>
<evidence type="ECO:0000256" key="4">
    <source>
        <dbReference type="SAM" id="SignalP"/>
    </source>
</evidence>
<evidence type="ECO:0000256" key="2">
    <source>
        <dbReference type="ARBA" id="ARBA00023315"/>
    </source>
</evidence>
<evidence type="ECO:0000259" key="5">
    <source>
        <dbReference type="Pfam" id="PF08392"/>
    </source>
</evidence>
<organism evidence="7 8">
    <name type="scientific">Zingiber officinale</name>
    <name type="common">Ginger</name>
    <name type="synonym">Amomum zingiber</name>
    <dbReference type="NCBI Taxonomy" id="94328"/>
    <lineage>
        <taxon>Eukaryota</taxon>
        <taxon>Viridiplantae</taxon>
        <taxon>Streptophyta</taxon>
        <taxon>Embryophyta</taxon>
        <taxon>Tracheophyta</taxon>
        <taxon>Spermatophyta</taxon>
        <taxon>Magnoliopsida</taxon>
        <taxon>Liliopsida</taxon>
        <taxon>Zingiberales</taxon>
        <taxon>Zingiberaceae</taxon>
        <taxon>Zingiber</taxon>
    </lineage>
</organism>
<keyword evidence="3" id="KW-0808">Transferase</keyword>
<feature type="signal peptide" evidence="4">
    <location>
        <begin position="1"/>
        <end position="22"/>
    </location>
</feature>
<keyword evidence="8" id="KW-1185">Reference proteome</keyword>
<comment type="similarity">
    <text evidence="1 3">Belongs to the thiolase-like superfamily. Chalcone/stilbene synthases family.</text>
</comment>
<dbReference type="PIRSF" id="PIRSF036417">
    <property type="entry name" value="3-ktacl-CoA_syn"/>
    <property type="match status" value="1"/>
</dbReference>
<dbReference type="GO" id="GO:0006633">
    <property type="term" value="P:fatty acid biosynthetic process"/>
    <property type="evidence" value="ECO:0007669"/>
    <property type="project" value="InterPro"/>
</dbReference>
<dbReference type="InterPro" id="IPR013601">
    <property type="entry name" value="FAE1_typ3_polyketide_synth"/>
</dbReference>
<feature type="domain" description="FAE" evidence="5">
    <location>
        <begin position="26"/>
        <end position="309"/>
    </location>
</feature>
<dbReference type="Pfam" id="PF08392">
    <property type="entry name" value="FAE1_CUT1_RppA"/>
    <property type="match status" value="1"/>
</dbReference>
<name>A0A8J5HW08_ZINOF</name>
<evidence type="ECO:0000256" key="1">
    <source>
        <dbReference type="ARBA" id="ARBA00005531"/>
    </source>
</evidence>
<sequence>MELLWVISATILLHCLIHLARTALDRRRRQQCYLLDYELYKPSDDRKLSTQLCKAIISRNLRLSLPDLRFLLKVVVNSGISEETYAPRSVILGREECPTLADARDELDDALFSALDALFRRTAIRPCDVDLLVVNVSMFSPAPSLTARIVNRYKLREDVRTFNLAGMGCSASPIAVDLVNNAFRATPQATLAVVVTSESIAPNWYCGTDKSKMLGNCLFRCGGCAFVLTNDPELRRRAKMRLRCLVRTHIGASDEAYQCAIQTEDEDGRVGFHLGKTLPKAAVRAFAENLQRLAPRVLPPVDLANYALRHWLTRWLAKGGDPAAARGISLKSGVEHFCLHTGGAAVIEAVGRALGLTKYDVEPARMALHRWGNTSASSVWYVLGYMEAKRRLRRGDRVLMLSFGAGFKCNSCMWEVLRHLNDGGAWADCIHRYPPQTLVNPFLKQFGWVNEA</sequence>
<dbReference type="Pfam" id="PF08541">
    <property type="entry name" value="ACP_syn_III_C"/>
    <property type="match status" value="1"/>
</dbReference>
<dbReference type="EMBL" id="JACMSC010000002">
    <property type="protein sequence ID" value="KAG6531909.1"/>
    <property type="molecule type" value="Genomic_DNA"/>
</dbReference>
<dbReference type="EC" id="2.3.1.-" evidence="3"/>
<keyword evidence="2 3" id="KW-0012">Acyltransferase</keyword>
<proteinExistence type="inferred from homology"/>
<comment type="pathway">
    <text evidence="3">Lipid metabolism; fatty acid biosynthesis.</text>
</comment>
<dbReference type="OrthoDB" id="329835at2759"/>
<feature type="chain" id="PRO_5035246725" description="3-ketoacyl-CoA synthase" evidence="4">
    <location>
        <begin position="23"/>
        <end position="452"/>
    </location>
</feature>
<evidence type="ECO:0000313" key="7">
    <source>
        <dbReference type="EMBL" id="KAG6531909.1"/>
    </source>
</evidence>
<evidence type="ECO:0000256" key="3">
    <source>
        <dbReference type="PIRNR" id="PIRNR036417"/>
    </source>
</evidence>
<dbReference type="GO" id="GO:0009922">
    <property type="term" value="F:fatty acid elongase activity"/>
    <property type="evidence" value="ECO:0007669"/>
    <property type="project" value="UniProtKB-EC"/>
</dbReference>
<dbReference type="PANTHER" id="PTHR31561">
    <property type="entry name" value="3-KETOACYL-COA SYNTHASE"/>
    <property type="match status" value="1"/>
</dbReference>
<dbReference type="AlphaFoldDB" id="A0A8J5HW08"/>
<gene>
    <name evidence="7" type="ORF">ZIOFF_005745</name>
</gene>
<evidence type="ECO:0000259" key="6">
    <source>
        <dbReference type="Pfam" id="PF08541"/>
    </source>
</evidence>
<dbReference type="InterPro" id="IPR012392">
    <property type="entry name" value="3-ktacl-CoA_syn"/>
</dbReference>
<accession>A0A8J5HW08</accession>
<protein>
    <recommendedName>
        <fullName evidence="3">3-ketoacyl-CoA synthase</fullName>
        <ecNumber evidence="3">2.3.1.-</ecNumber>
    </recommendedName>
</protein>
<dbReference type="CDD" id="cd00831">
    <property type="entry name" value="CHS_like"/>
    <property type="match status" value="1"/>
</dbReference>
<dbReference type="Proteomes" id="UP000734854">
    <property type="component" value="Unassembled WGS sequence"/>
</dbReference>
<dbReference type="InterPro" id="IPR013747">
    <property type="entry name" value="ACP_syn_III_C"/>
</dbReference>
<feature type="domain" description="Beta-ketoacyl-[acyl-carrier-protein] synthase III C-terminal" evidence="6">
    <location>
        <begin position="332"/>
        <end position="415"/>
    </location>
</feature>